<organism evidence="3 4">
    <name type="scientific">Microbacterium aquilitoris</name>
    <dbReference type="NCBI Taxonomy" id="3067307"/>
    <lineage>
        <taxon>Bacteria</taxon>
        <taxon>Bacillati</taxon>
        <taxon>Actinomycetota</taxon>
        <taxon>Actinomycetes</taxon>
        <taxon>Micrococcales</taxon>
        <taxon>Microbacteriaceae</taxon>
        <taxon>Microbacterium</taxon>
    </lineage>
</organism>
<dbReference type="Proteomes" id="UP001262835">
    <property type="component" value="Unassembled WGS sequence"/>
</dbReference>
<name>A0ABU3GFI6_9MICO</name>
<proteinExistence type="predicted"/>
<protein>
    <recommendedName>
        <fullName evidence="2">Deoxyribonuclease NucA/NucB domain-containing protein</fullName>
    </recommendedName>
</protein>
<dbReference type="Pfam" id="PF14040">
    <property type="entry name" value="DNase_NucA_NucB"/>
    <property type="match status" value="1"/>
</dbReference>
<evidence type="ECO:0000256" key="1">
    <source>
        <dbReference type="SAM" id="MobiDB-lite"/>
    </source>
</evidence>
<evidence type="ECO:0000259" key="2">
    <source>
        <dbReference type="Pfam" id="PF14040"/>
    </source>
</evidence>
<feature type="domain" description="Deoxyribonuclease NucA/NucB" evidence="2">
    <location>
        <begin position="641"/>
        <end position="734"/>
    </location>
</feature>
<feature type="compositionally biased region" description="Polar residues" evidence="1">
    <location>
        <begin position="415"/>
        <end position="429"/>
    </location>
</feature>
<evidence type="ECO:0000313" key="3">
    <source>
        <dbReference type="EMBL" id="MDT3329457.1"/>
    </source>
</evidence>
<dbReference type="RefSeq" id="WP_311868620.1">
    <property type="nucleotide sequence ID" value="NZ_JAUZVT010000001.1"/>
</dbReference>
<accession>A0ABU3GFI6</accession>
<dbReference type="InterPro" id="IPR029476">
    <property type="entry name" value="DNase_NucA_NucB"/>
</dbReference>
<evidence type="ECO:0000313" key="4">
    <source>
        <dbReference type="Proteomes" id="UP001262835"/>
    </source>
</evidence>
<sequence>MLGKYGGLGAQSTSISSILAVEADGTFDVQTSTSSRLVIDIQGYYTRDPQGVAAGGFVPLNGARIADTRSGLAVPAGELTDDASVDIRVAGVGGVPADASAVVVSLTTVNTTQAQGILTPYPAGQSRPRNSLHYAKNLNTTVQAQVRVGTGGKITVHNAGATAHLVVDVQGYFTATPAGGGSMFTPAAGRIFDSRYSQALTADETRKIQIAGKADMPEMDMGIVAAVLTLTSTGISSGSGRAVAWAGGATQPPTTSLSLGTGLRSNTITLPLGPDGTINLKNGGPEGDYIIDLQGWYAEFESDADLGFSSTQEIEDHLADGSVCTEDDPSDPDSPVICVREAPVPEGEPAEVPSDQVIGVDSEGIANLDIDDTEEPSGWQDESELYDGEESAGDGVGETSSTTAEGAGVEAAPTAVTSSEAAVTPSTARSGGLKEIKAPSWCERTMLQTRFETCQIKDFTIKMYLRVNGRDVYQGTAYGKTTAYSYMAWNSPAFIHQAGFVVTRKTGGYALKVDGAFLCTGKCTDKSGGFGSRAVSVGTTIYGVGGVNPSVDWGARATVGTHWSFKVSGASSLSSVAFLSASTFNVRCDNARKGTTKKGCVMPSYVPTLFYSANGYPAFANHVRQALTSRLPSTLTRTTDDDLRKKNYKASCPGGLTRPSGYSCDEYPFASTYQGAAAGGALRVFPNCKLPTVSRSGAGYSRCMIPVSQNSGAGGVLGNFYVQNRIHDGDRFRVQVGG</sequence>
<keyword evidence="4" id="KW-1185">Reference proteome</keyword>
<gene>
    <name evidence="3" type="ORF">Q9S78_02130</name>
</gene>
<dbReference type="EMBL" id="JAUZVT010000001">
    <property type="protein sequence ID" value="MDT3329457.1"/>
    <property type="molecule type" value="Genomic_DNA"/>
</dbReference>
<comment type="caution">
    <text evidence="3">The sequence shown here is derived from an EMBL/GenBank/DDBJ whole genome shotgun (WGS) entry which is preliminary data.</text>
</comment>
<feature type="compositionally biased region" description="Acidic residues" evidence="1">
    <location>
        <begin position="369"/>
        <end position="392"/>
    </location>
</feature>
<reference evidence="3 4" key="1">
    <citation type="submission" date="2023-08" db="EMBL/GenBank/DDBJ databases">
        <title>Microbacterium aquilitoris sp. nov. and Microbacterium gwkjibeachense sp. nov., isolated from beach.</title>
        <authorList>
            <person name="Lee S.D."/>
            <person name="Yang H."/>
            <person name="Kim I."/>
        </authorList>
    </citation>
    <scope>NUCLEOTIDE SEQUENCE [LARGE SCALE GENOMIC DNA]</scope>
    <source>
        <strain evidence="3 4">KSW-18</strain>
    </source>
</reference>
<feature type="region of interest" description="Disordered" evidence="1">
    <location>
        <begin position="369"/>
        <end position="431"/>
    </location>
</feature>